<dbReference type="AlphaFoldDB" id="A0A0D7VVY2"/>
<name>A0A0D7VVY2_9FLAO</name>
<gene>
    <name evidence="1" type="ORF">PW52_16895</name>
</gene>
<sequence length="381" mass="44263">MNRILLFILFSTITNFIQAQKIENDTNSLNIIIDKNVLNAEDENENEIIKLWSNYLNSGEYKNPTSIYWDRSEYPIPDYFLWPVNIKNIKSRTPKVQCTVIGIYPVENNHYALKTSLTSIGAKGEIVLEAILSVFAKKINEKYVLVNSSQYHKGLWEKKQVGQINYYVHPNHKFDKQEADKMNAFNEKMAKLFNIPAISFDYFVSNYSREIVKLWGYDYMPKIYIPGQTGGVADISNGLVYAGNNSEYYPHELVHLYTNEVYPDGYHFWLNEGFATYLAGSGGYDLDWHIEKLKAYIIENPDFEISFKTLKGYIPNGLHSTEFRYVIGGLICKKVYESNGMKALFDGLKNVRTDEELYQFIEEKLNVKQADFSEYIKRIIK</sequence>
<protein>
    <recommendedName>
        <fullName evidence="3">Peptidase MA-like domain-containing protein</fullName>
    </recommendedName>
</protein>
<dbReference type="EMBL" id="JTDW01000039">
    <property type="protein sequence ID" value="KJD31006.1"/>
    <property type="molecule type" value="Genomic_DNA"/>
</dbReference>
<proteinExistence type="predicted"/>
<organism evidence="1 2">
    <name type="scientific">Neotamlana sedimentorum</name>
    <dbReference type="NCBI Taxonomy" id="1435349"/>
    <lineage>
        <taxon>Bacteria</taxon>
        <taxon>Pseudomonadati</taxon>
        <taxon>Bacteroidota</taxon>
        <taxon>Flavobacteriia</taxon>
        <taxon>Flavobacteriales</taxon>
        <taxon>Flavobacteriaceae</taxon>
        <taxon>Neotamlana</taxon>
    </lineage>
</organism>
<evidence type="ECO:0008006" key="3">
    <source>
        <dbReference type="Google" id="ProtNLM"/>
    </source>
</evidence>
<evidence type="ECO:0000313" key="2">
    <source>
        <dbReference type="Proteomes" id="UP000032578"/>
    </source>
</evidence>
<accession>A0A0D7VVY2</accession>
<dbReference type="Proteomes" id="UP000032578">
    <property type="component" value="Unassembled WGS sequence"/>
</dbReference>
<keyword evidence="2" id="KW-1185">Reference proteome</keyword>
<dbReference type="PATRIC" id="fig|1435349.4.peg.2405"/>
<evidence type="ECO:0000313" key="1">
    <source>
        <dbReference type="EMBL" id="KJD31006.1"/>
    </source>
</evidence>
<dbReference type="OrthoDB" id="788362at2"/>
<reference evidence="1 2" key="1">
    <citation type="submission" date="2014-11" db="EMBL/GenBank/DDBJ databases">
        <title>Tamlana sedimentorum sp. nov., isolated from shallow sand sediments of the Sea of Japan.</title>
        <authorList>
            <person name="Romanenko L.A."/>
        </authorList>
    </citation>
    <scope>NUCLEOTIDE SEQUENCE [LARGE SCALE GENOMIC DNA]</scope>
    <source>
        <strain evidence="1 2">JCM 19808</strain>
    </source>
</reference>
<comment type="caution">
    <text evidence="1">The sequence shown here is derived from an EMBL/GenBank/DDBJ whole genome shotgun (WGS) entry which is preliminary data.</text>
</comment>